<dbReference type="CDD" id="cd00452">
    <property type="entry name" value="KDPG_aldolase"/>
    <property type="match status" value="1"/>
</dbReference>
<dbReference type="GO" id="GO:0016829">
    <property type="term" value="F:lyase activity"/>
    <property type="evidence" value="ECO:0007669"/>
    <property type="project" value="UniProtKB-KW"/>
</dbReference>
<evidence type="ECO:0000256" key="3">
    <source>
        <dbReference type="ARBA" id="ARBA00011233"/>
    </source>
</evidence>
<dbReference type="KEGG" id="pmm:PMM0225"/>
<sequence length="213" mass="24417">MISPLNKKDSSSKSLNLESFFLLIKPTKNIYTNTIEKDLVELEIELLIQAGFTNIEISWSNNENWINYVSNLRLKFPSLNLGSASIKNKKSIDDSIKIGCNYSMMRGWDRDLLNYSNSKNHLLIPGIKHLKDLKQAIDLNCKIIKIYPVKDNIELINISQYKNIDFIAAGGLSISDIPLYKSLGYKAIVIGDMGFKNNKIDPKIYEWLRRRSN</sequence>
<proteinExistence type="inferred from homology"/>
<gene>
    <name evidence="6" type="ordered locus">PMM0225</name>
</gene>
<dbReference type="Proteomes" id="UP000001026">
    <property type="component" value="Chromosome"/>
</dbReference>
<dbReference type="SUPFAM" id="SSF51569">
    <property type="entry name" value="Aldolase"/>
    <property type="match status" value="1"/>
</dbReference>
<dbReference type="STRING" id="59919.PMM0225"/>
<evidence type="ECO:0000256" key="2">
    <source>
        <dbReference type="ARBA" id="ARBA00006906"/>
    </source>
</evidence>
<comment type="subunit">
    <text evidence="3">Homotrimer.</text>
</comment>
<dbReference type="EMBL" id="BX548174">
    <property type="protein sequence ID" value="CAE18684.1"/>
    <property type="molecule type" value="Genomic_DNA"/>
</dbReference>
<dbReference type="PANTHER" id="PTHR30246:SF1">
    <property type="entry name" value="2-DEHYDRO-3-DEOXY-6-PHOSPHOGALACTONATE ALDOLASE-RELATED"/>
    <property type="match status" value="1"/>
</dbReference>
<comment type="pathway">
    <text evidence="1">Carbohydrate acid metabolism.</text>
</comment>
<dbReference type="HOGENOM" id="CLU_077795_2_2_3"/>
<evidence type="ECO:0000313" key="7">
    <source>
        <dbReference type="Proteomes" id="UP000001026"/>
    </source>
</evidence>
<organism evidence="6 7">
    <name type="scientific">Prochlorococcus marinus subsp. pastoris (strain CCMP1986 / NIES-2087 / MED4)</name>
    <dbReference type="NCBI Taxonomy" id="59919"/>
    <lineage>
        <taxon>Bacteria</taxon>
        <taxon>Bacillati</taxon>
        <taxon>Cyanobacteriota</taxon>
        <taxon>Cyanophyceae</taxon>
        <taxon>Synechococcales</taxon>
        <taxon>Prochlorococcaceae</taxon>
        <taxon>Prochlorococcus</taxon>
    </lineage>
</organism>
<dbReference type="InterPro" id="IPR013785">
    <property type="entry name" value="Aldolase_TIM"/>
</dbReference>
<comment type="similarity">
    <text evidence="2">Belongs to the KHG/KDPG aldolase family.</text>
</comment>
<protein>
    <submittedName>
        <fullName evidence="6">Possible 2-keto-3-deoxy-6-phosphogluconate aldolase</fullName>
    </submittedName>
</protein>
<dbReference type="PANTHER" id="PTHR30246">
    <property type="entry name" value="2-KETO-3-DEOXY-6-PHOSPHOGLUCONATE ALDOLASE"/>
    <property type="match status" value="1"/>
</dbReference>
<dbReference type="Gene3D" id="3.20.20.70">
    <property type="entry name" value="Aldolase class I"/>
    <property type="match status" value="1"/>
</dbReference>
<dbReference type="Pfam" id="PF01081">
    <property type="entry name" value="Aldolase"/>
    <property type="match status" value="1"/>
</dbReference>
<keyword evidence="4" id="KW-0456">Lyase</keyword>
<name>Q7V363_PROMP</name>
<evidence type="ECO:0000313" key="6">
    <source>
        <dbReference type="EMBL" id="CAE18684.1"/>
    </source>
</evidence>
<reference evidence="6 7" key="1">
    <citation type="journal article" date="2003" name="Nature">
        <title>Genome divergence in two Prochlorococcus ecotypes reflects oceanic niche differentiation.</title>
        <authorList>
            <person name="Rocap G."/>
            <person name="Larimer F.W."/>
            <person name="Lamerdin J.E."/>
            <person name="Malfatti S."/>
            <person name="Chain P."/>
            <person name="Ahlgren N.A."/>
            <person name="Arellano A."/>
            <person name="Coleman M."/>
            <person name="Hauser L."/>
            <person name="Hess W.R."/>
            <person name="Johnson Z.I."/>
            <person name="Land M.L."/>
            <person name="Lindell D."/>
            <person name="Post A.F."/>
            <person name="Regala W."/>
            <person name="Shah M."/>
            <person name="Shaw S.L."/>
            <person name="Steglich C."/>
            <person name="Sullivan M.B."/>
            <person name="Ting C.S."/>
            <person name="Tolonen A."/>
            <person name="Webb E.A."/>
            <person name="Zinser E.R."/>
            <person name="Chisholm S.W."/>
        </authorList>
    </citation>
    <scope>NUCLEOTIDE SEQUENCE [LARGE SCALE GENOMIC DNA]</scope>
    <source>
        <strain evidence="7">CCMP1986 / NIES-2087 / MED4</strain>
    </source>
</reference>
<evidence type="ECO:0000256" key="4">
    <source>
        <dbReference type="ARBA" id="ARBA00023239"/>
    </source>
</evidence>
<dbReference type="InterPro" id="IPR000887">
    <property type="entry name" value="Aldlse_KDPG_KHG"/>
</dbReference>
<dbReference type="AlphaFoldDB" id="Q7V363"/>
<dbReference type="eggNOG" id="COG0800">
    <property type="taxonomic scope" value="Bacteria"/>
</dbReference>
<accession>Q7V363</accession>
<keyword evidence="5" id="KW-0119">Carbohydrate metabolism</keyword>
<dbReference type="RefSeq" id="WP_011131864.1">
    <property type="nucleotide sequence ID" value="NC_005072.1"/>
</dbReference>
<evidence type="ECO:0000256" key="1">
    <source>
        <dbReference type="ARBA" id="ARBA00004761"/>
    </source>
</evidence>
<evidence type="ECO:0000256" key="5">
    <source>
        <dbReference type="ARBA" id="ARBA00023277"/>
    </source>
</evidence>